<comment type="caution">
    <text evidence="1">The sequence shown here is derived from an EMBL/GenBank/DDBJ whole genome shotgun (WGS) entry which is preliminary data.</text>
</comment>
<sequence>MVFNKKQTDYMLSIVSMFSDNTLPAYIINEETNLPPHALLPNPGAKFMIRWEGAKFEQDWHITEKTCNEKYSKPVTFVVNFNTFKNDYSTKFQESLVVVLVSIRE</sequence>
<keyword evidence="2" id="KW-1185">Reference proteome</keyword>
<proteinExistence type="predicted"/>
<evidence type="ECO:0000313" key="2">
    <source>
        <dbReference type="Proteomes" id="UP001234178"/>
    </source>
</evidence>
<protein>
    <submittedName>
        <fullName evidence="1">Uncharacterized protein</fullName>
    </submittedName>
</protein>
<name>A0ABR0AIE7_9CRUS</name>
<gene>
    <name evidence="1" type="ORF">OUZ56_010395</name>
</gene>
<reference evidence="1 2" key="1">
    <citation type="journal article" date="2023" name="Nucleic Acids Res.">
        <title>The hologenome of Daphnia magna reveals possible DNA methylation and microbiome-mediated evolution of the host genome.</title>
        <authorList>
            <person name="Chaturvedi A."/>
            <person name="Li X."/>
            <person name="Dhandapani V."/>
            <person name="Marshall H."/>
            <person name="Kissane S."/>
            <person name="Cuenca-Cambronero M."/>
            <person name="Asole G."/>
            <person name="Calvet F."/>
            <person name="Ruiz-Romero M."/>
            <person name="Marangio P."/>
            <person name="Guigo R."/>
            <person name="Rago D."/>
            <person name="Mirbahai L."/>
            <person name="Eastwood N."/>
            <person name="Colbourne J.K."/>
            <person name="Zhou J."/>
            <person name="Mallon E."/>
            <person name="Orsini L."/>
        </authorList>
    </citation>
    <scope>NUCLEOTIDE SEQUENCE [LARGE SCALE GENOMIC DNA]</scope>
    <source>
        <strain evidence="1">LRV0_1</strain>
    </source>
</reference>
<organism evidence="1 2">
    <name type="scientific">Daphnia magna</name>
    <dbReference type="NCBI Taxonomy" id="35525"/>
    <lineage>
        <taxon>Eukaryota</taxon>
        <taxon>Metazoa</taxon>
        <taxon>Ecdysozoa</taxon>
        <taxon>Arthropoda</taxon>
        <taxon>Crustacea</taxon>
        <taxon>Branchiopoda</taxon>
        <taxon>Diplostraca</taxon>
        <taxon>Cladocera</taxon>
        <taxon>Anomopoda</taxon>
        <taxon>Daphniidae</taxon>
        <taxon>Daphnia</taxon>
    </lineage>
</organism>
<dbReference type="Proteomes" id="UP001234178">
    <property type="component" value="Unassembled WGS sequence"/>
</dbReference>
<dbReference type="EMBL" id="JAOYFB010000037">
    <property type="protein sequence ID" value="KAK4024900.1"/>
    <property type="molecule type" value="Genomic_DNA"/>
</dbReference>
<evidence type="ECO:0000313" key="1">
    <source>
        <dbReference type="EMBL" id="KAK4024900.1"/>
    </source>
</evidence>
<accession>A0ABR0AIE7</accession>